<evidence type="ECO:0000259" key="2">
    <source>
        <dbReference type="PROSITE" id="PS50937"/>
    </source>
</evidence>
<dbReference type="SUPFAM" id="SSF46955">
    <property type="entry name" value="Putative DNA-binding domain"/>
    <property type="match status" value="1"/>
</dbReference>
<dbReference type="InterPro" id="IPR009061">
    <property type="entry name" value="DNA-bd_dom_put_sf"/>
</dbReference>
<reference evidence="4" key="1">
    <citation type="journal article" date="2019" name="Int. J. Syst. Evol. Microbiol.">
        <title>The Global Catalogue of Microorganisms (GCM) 10K type strain sequencing project: providing services to taxonomists for standard genome sequencing and annotation.</title>
        <authorList>
            <consortium name="The Broad Institute Genomics Platform"/>
            <consortium name="The Broad Institute Genome Sequencing Center for Infectious Disease"/>
            <person name="Wu L."/>
            <person name="Ma J."/>
        </authorList>
    </citation>
    <scope>NUCLEOTIDE SEQUENCE [LARGE SCALE GENOMIC DNA]</scope>
    <source>
        <strain evidence="4">JCM 17342</strain>
    </source>
</reference>
<proteinExistence type="predicted"/>
<evidence type="ECO:0000313" key="4">
    <source>
        <dbReference type="Proteomes" id="UP001501747"/>
    </source>
</evidence>
<dbReference type="Pfam" id="PF13411">
    <property type="entry name" value="MerR_1"/>
    <property type="match status" value="1"/>
</dbReference>
<dbReference type="PROSITE" id="PS50937">
    <property type="entry name" value="HTH_MERR_2"/>
    <property type="match status" value="1"/>
</dbReference>
<dbReference type="PRINTS" id="PR00040">
    <property type="entry name" value="HTHMERR"/>
</dbReference>
<dbReference type="PANTHER" id="PTHR30204">
    <property type="entry name" value="REDOX-CYCLING DRUG-SENSING TRANSCRIPTIONAL ACTIVATOR SOXR"/>
    <property type="match status" value="1"/>
</dbReference>
<gene>
    <name evidence="3" type="ORF">GCM10022247_39640</name>
</gene>
<keyword evidence="4" id="KW-1185">Reference proteome</keyword>
<dbReference type="Proteomes" id="UP001501747">
    <property type="component" value="Unassembled WGS sequence"/>
</dbReference>
<protein>
    <submittedName>
        <fullName evidence="3">MerR family transcriptional regulator</fullName>
    </submittedName>
</protein>
<evidence type="ECO:0000313" key="3">
    <source>
        <dbReference type="EMBL" id="GAA4013090.1"/>
    </source>
</evidence>
<evidence type="ECO:0000256" key="1">
    <source>
        <dbReference type="ARBA" id="ARBA00023125"/>
    </source>
</evidence>
<feature type="domain" description="HTH merR-type" evidence="2">
    <location>
        <begin position="9"/>
        <end position="78"/>
    </location>
</feature>
<dbReference type="Gene3D" id="1.10.1660.10">
    <property type="match status" value="1"/>
</dbReference>
<keyword evidence="1" id="KW-0238">DNA-binding</keyword>
<comment type="caution">
    <text evidence="3">The sequence shown here is derived from an EMBL/GenBank/DDBJ whole genome shotgun (WGS) entry which is preliminary data.</text>
</comment>
<dbReference type="EMBL" id="BAABAL010000016">
    <property type="protein sequence ID" value="GAA4013090.1"/>
    <property type="molecule type" value="Genomic_DNA"/>
</dbReference>
<dbReference type="InterPro" id="IPR000551">
    <property type="entry name" value="MerR-type_HTH_dom"/>
</dbReference>
<dbReference type="InterPro" id="IPR047057">
    <property type="entry name" value="MerR_fam"/>
</dbReference>
<sequence length="330" mass="36202">MVSMNNTELYSIGDAARRTGLSVSAIRFYADAGVIAPTEQTGAGHRLYDVDAIARLELVRTMRDLGAGLTDIRALLAEELSLHELASAHLDLVERQLRDLRARRAVLHTIVNQPTTTDRVKLMHSLVSLSDDERNQLLDLFWNEVTDGLAVHPAFVEQLHGMRPHLPEEPSTEQLQAWIELADLVQDKAFRDAVREFFHSSFASPRAVELTSPSRLARIEEHRLIEVEAAAAERSGLSPDSAQAKEIAERLLASIAGLADVEDVVGLRESMINPDPESAADRYVEHAVSGFTGLLGSYLSLMATINADPQSELNDTGVSEAWIAAALSLR</sequence>
<organism evidence="3 4">
    <name type="scientific">Allokutzneria multivorans</name>
    <dbReference type="NCBI Taxonomy" id="1142134"/>
    <lineage>
        <taxon>Bacteria</taxon>
        <taxon>Bacillati</taxon>
        <taxon>Actinomycetota</taxon>
        <taxon>Actinomycetes</taxon>
        <taxon>Pseudonocardiales</taxon>
        <taxon>Pseudonocardiaceae</taxon>
        <taxon>Allokutzneria</taxon>
    </lineage>
</organism>
<name>A0ABP7SL18_9PSEU</name>
<dbReference type="PANTHER" id="PTHR30204:SF93">
    <property type="entry name" value="HTH MERR-TYPE DOMAIN-CONTAINING PROTEIN"/>
    <property type="match status" value="1"/>
</dbReference>
<dbReference type="CDD" id="cd00592">
    <property type="entry name" value="HTH_MerR-like"/>
    <property type="match status" value="1"/>
</dbReference>
<accession>A0ABP7SL18</accession>
<dbReference type="SMART" id="SM00422">
    <property type="entry name" value="HTH_MERR"/>
    <property type="match status" value="1"/>
</dbReference>